<gene>
    <name evidence="3" type="ORF">BJ212DRAFT_1324537</name>
    <name evidence="2" type="ORF">BJ212DRAFT_1406339</name>
</gene>
<keyword evidence="1" id="KW-1133">Transmembrane helix</keyword>
<keyword evidence="4" id="KW-1185">Reference proteome</keyword>
<dbReference type="RefSeq" id="XP_041197546.1">
    <property type="nucleotide sequence ID" value="XM_041334532.1"/>
</dbReference>
<dbReference type="AlphaFoldDB" id="A0A9P7DKR5"/>
<dbReference type="GeneID" id="64628549"/>
<evidence type="ECO:0000313" key="4">
    <source>
        <dbReference type="Proteomes" id="UP000807769"/>
    </source>
</evidence>
<evidence type="ECO:0000313" key="2">
    <source>
        <dbReference type="EMBL" id="KAG1797238.1"/>
    </source>
</evidence>
<sequence>MVFITVHDAELKLVILVRSDLQTILIVGSFILLMMSTPVHFCASLRIRNATRQLLCITRIQL</sequence>
<comment type="caution">
    <text evidence="2">The sequence shown here is derived from an EMBL/GenBank/DDBJ whole genome shotgun (WGS) entry which is preliminary data.</text>
</comment>
<proteinExistence type="predicted"/>
<feature type="transmembrane region" description="Helical" evidence="1">
    <location>
        <begin position="21"/>
        <end position="43"/>
    </location>
</feature>
<organism evidence="2 4">
    <name type="scientific">Suillus subaureus</name>
    <dbReference type="NCBI Taxonomy" id="48587"/>
    <lineage>
        <taxon>Eukaryota</taxon>
        <taxon>Fungi</taxon>
        <taxon>Dikarya</taxon>
        <taxon>Basidiomycota</taxon>
        <taxon>Agaricomycotina</taxon>
        <taxon>Agaricomycetes</taxon>
        <taxon>Agaricomycetidae</taxon>
        <taxon>Boletales</taxon>
        <taxon>Suillineae</taxon>
        <taxon>Suillaceae</taxon>
        <taxon>Suillus</taxon>
    </lineage>
</organism>
<evidence type="ECO:0000313" key="3">
    <source>
        <dbReference type="EMBL" id="KAG1823486.1"/>
    </source>
</evidence>
<dbReference type="EMBL" id="JABBWG010000004">
    <property type="protein sequence ID" value="KAG1823486.1"/>
    <property type="molecule type" value="Genomic_DNA"/>
</dbReference>
<protein>
    <submittedName>
        <fullName evidence="2">Uncharacterized protein</fullName>
    </submittedName>
</protein>
<keyword evidence="1" id="KW-0472">Membrane</keyword>
<keyword evidence="1" id="KW-0812">Transmembrane</keyword>
<reference evidence="2" key="1">
    <citation type="journal article" date="2020" name="New Phytol.">
        <title>Comparative genomics reveals dynamic genome evolution in host specialist ectomycorrhizal fungi.</title>
        <authorList>
            <person name="Lofgren L.A."/>
            <person name="Nguyen N.H."/>
            <person name="Vilgalys R."/>
            <person name="Ruytinx J."/>
            <person name="Liao H.L."/>
            <person name="Branco S."/>
            <person name="Kuo A."/>
            <person name="LaButti K."/>
            <person name="Lipzen A."/>
            <person name="Andreopoulos W."/>
            <person name="Pangilinan J."/>
            <person name="Riley R."/>
            <person name="Hundley H."/>
            <person name="Na H."/>
            <person name="Barry K."/>
            <person name="Grigoriev I.V."/>
            <person name="Stajich J.E."/>
            <person name="Kennedy P.G."/>
        </authorList>
    </citation>
    <scope>NUCLEOTIDE SEQUENCE</scope>
    <source>
        <strain evidence="2">MN1</strain>
    </source>
</reference>
<evidence type="ECO:0000256" key="1">
    <source>
        <dbReference type="SAM" id="Phobius"/>
    </source>
</evidence>
<dbReference type="EMBL" id="JABBWG010000222">
    <property type="protein sequence ID" value="KAG1797238.1"/>
    <property type="molecule type" value="Genomic_DNA"/>
</dbReference>
<accession>A0A9P7DKR5</accession>
<dbReference type="Proteomes" id="UP000807769">
    <property type="component" value="Unassembled WGS sequence"/>
</dbReference>
<name>A0A9P7DKR5_9AGAM</name>